<gene>
    <name evidence="1" type="ORF">SPELUC_LOCUS15068</name>
</gene>
<sequence>YQLEILVRVNGLNLRCNMMLFCVIGDWPENCKHCLTYSGASCARPCHTCLVEKDKLNAINLPTKHKIIRTENQMQQVIAMGKGKDYSLFEETNSFWNHP</sequence>
<organism evidence="1 2">
    <name type="scientific">Cetraspora pellucida</name>
    <dbReference type="NCBI Taxonomy" id="1433469"/>
    <lineage>
        <taxon>Eukaryota</taxon>
        <taxon>Fungi</taxon>
        <taxon>Fungi incertae sedis</taxon>
        <taxon>Mucoromycota</taxon>
        <taxon>Glomeromycotina</taxon>
        <taxon>Glomeromycetes</taxon>
        <taxon>Diversisporales</taxon>
        <taxon>Gigasporaceae</taxon>
        <taxon>Cetraspora</taxon>
    </lineage>
</organism>
<evidence type="ECO:0000313" key="1">
    <source>
        <dbReference type="EMBL" id="CAG8759939.1"/>
    </source>
</evidence>
<feature type="non-terminal residue" evidence="1">
    <location>
        <position position="1"/>
    </location>
</feature>
<protein>
    <submittedName>
        <fullName evidence="1">17391_t:CDS:1</fullName>
    </submittedName>
</protein>
<dbReference type="Proteomes" id="UP000789366">
    <property type="component" value="Unassembled WGS sequence"/>
</dbReference>
<name>A0ACA9QTU3_9GLOM</name>
<comment type="caution">
    <text evidence="1">The sequence shown here is derived from an EMBL/GenBank/DDBJ whole genome shotgun (WGS) entry which is preliminary data.</text>
</comment>
<reference evidence="1" key="1">
    <citation type="submission" date="2021-06" db="EMBL/GenBank/DDBJ databases">
        <authorList>
            <person name="Kallberg Y."/>
            <person name="Tangrot J."/>
            <person name="Rosling A."/>
        </authorList>
    </citation>
    <scope>NUCLEOTIDE SEQUENCE</scope>
    <source>
        <strain evidence="1">28 12/20/2015</strain>
    </source>
</reference>
<keyword evidence="2" id="KW-1185">Reference proteome</keyword>
<dbReference type="EMBL" id="CAJVPW010047694">
    <property type="protein sequence ID" value="CAG8759939.1"/>
    <property type="molecule type" value="Genomic_DNA"/>
</dbReference>
<evidence type="ECO:0000313" key="2">
    <source>
        <dbReference type="Proteomes" id="UP000789366"/>
    </source>
</evidence>
<feature type="non-terminal residue" evidence="1">
    <location>
        <position position="99"/>
    </location>
</feature>
<proteinExistence type="predicted"/>
<accession>A0ACA9QTU3</accession>